<evidence type="ECO:0000256" key="1">
    <source>
        <dbReference type="SAM" id="MobiDB-lite"/>
    </source>
</evidence>
<reference evidence="4" key="1">
    <citation type="journal article" date="2012" name="Nat. Genet.">
        <title>Lifestyle transitions in plant pathogenic Colletotrichum fungi deciphered by genome and transcriptome analyses.</title>
        <authorList>
            <person name="O'Connell R.J."/>
            <person name="Thon M.R."/>
            <person name="Hacquard S."/>
            <person name="Amyotte S.G."/>
            <person name="Kleemann J."/>
            <person name="Torres M.F."/>
            <person name="Damm U."/>
            <person name="Buiate E.A."/>
            <person name="Epstein L."/>
            <person name="Alkan N."/>
            <person name="Altmueller J."/>
            <person name="Alvarado-Balderrama L."/>
            <person name="Bauser C.A."/>
            <person name="Becker C."/>
            <person name="Birren B.W."/>
            <person name="Chen Z."/>
            <person name="Choi J."/>
            <person name="Crouch J.A."/>
            <person name="Duvick J.P."/>
            <person name="Farman M.A."/>
            <person name="Gan P."/>
            <person name="Heiman D."/>
            <person name="Henrissat B."/>
            <person name="Howard R.J."/>
            <person name="Kabbage M."/>
            <person name="Koch C."/>
            <person name="Kracher B."/>
            <person name="Kubo Y."/>
            <person name="Law A.D."/>
            <person name="Lebrun M.-H."/>
            <person name="Lee Y.-H."/>
            <person name="Miyara I."/>
            <person name="Moore N."/>
            <person name="Neumann U."/>
            <person name="Nordstroem K."/>
            <person name="Panaccione D.G."/>
            <person name="Panstruga R."/>
            <person name="Place M."/>
            <person name="Proctor R.H."/>
            <person name="Prusky D."/>
            <person name="Rech G."/>
            <person name="Reinhardt R."/>
            <person name="Rollins J.A."/>
            <person name="Rounsley S."/>
            <person name="Schardl C.L."/>
            <person name="Schwartz D.C."/>
            <person name="Shenoy N."/>
            <person name="Shirasu K."/>
            <person name="Sikhakolli U.R."/>
            <person name="Stueber K."/>
            <person name="Sukno S.A."/>
            <person name="Sweigard J.A."/>
            <person name="Takano Y."/>
            <person name="Takahara H."/>
            <person name="Trail F."/>
            <person name="van der Does H.C."/>
            <person name="Voll L.M."/>
            <person name="Will I."/>
            <person name="Young S."/>
            <person name="Zeng Q."/>
            <person name="Zhang J."/>
            <person name="Zhou S."/>
            <person name="Dickman M.B."/>
            <person name="Schulze-Lefert P."/>
            <person name="Ver Loren van Themaat E."/>
            <person name="Ma L.-J."/>
            <person name="Vaillancourt L.J."/>
        </authorList>
    </citation>
    <scope>NUCLEOTIDE SEQUENCE [LARGE SCALE GENOMIC DNA]</scope>
    <source>
        <strain evidence="4">M1.001 / M2 / FGSC 10212</strain>
    </source>
</reference>
<feature type="region of interest" description="Disordered" evidence="1">
    <location>
        <begin position="37"/>
        <end position="105"/>
    </location>
</feature>
<organism evidence="4">
    <name type="scientific">Colletotrichum graminicola (strain M1.001 / M2 / FGSC 10212)</name>
    <name type="common">Maize anthracnose fungus</name>
    <name type="synonym">Glomerella graminicola</name>
    <dbReference type="NCBI Taxonomy" id="645133"/>
    <lineage>
        <taxon>Eukaryota</taxon>
        <taxon>Fungi</taxon>
        <taxon>Dikarya</taxon>
        <taxon>Ascomycota</taxon>
        <taxon>Pezizomycotina</taxon>
        <taxon>Sordariomycetes</taxon>
        <taxon>Hypocreomycetidae</taxon>
        <taxon>Glomerellales</taxon>
        <taxon>Glomerellaceae</taxon>
        <taxon>Colletotrichum</taxon>
        <taxon>Colletotrichum graminicola species complex</taxon>
    </lineage>
</organism>
<feature type="compositionally biased region" description="Low complexity" evidence="1">
    <location>
        <begin position="82"/>
        <end position="96"/>
    </location>
</feature>
<feature type="chain" id="PRO_5003180903" evidence="2">
    <location>
        <begin position="21"/>
        <end position="105"/>
    </location>
</feature>
<dbReference type="AlphaFoldDB" id="E3QVU4"/>
<dbReference type="GeneID" id="24415491"/>
<dbReference type="Proteomes" id="UP000008782">
    <property type="component" value="Unassembled WGS sequence"/>
</dbReference>
<feature type="compositionally biased region" description="Basic and acidic residues" evidence="1">
    <location>
        <begin position="47"/>
        <end position="57"/>
    </location>
</feature>
<sequence>MKFSSVSAAAIFAVLSVVQAAPLSARSSALALNLAPRAEMQPQDPKLQVRDSSRTIGEEFEEEEELANEKGEALDRKLKGRGSSSNSCGDDGSVSDLPIHNKKQG</sequence>
<gene>
    <name evidence="3" type="ORF">GLRG_10126</name>
</gene>
<dbReference type="eggNOG" id="ENOG502TBH3">
    <property type="taxonomic scope" value="Eukaryota"/>
</dbReference>
<dbReference type="EMBL" id="GG697386">
    <property type="protein sequence ID" value="EFQ34982.1"/>
    <property type="molecule type" value="Genomic_DNA"/>
</dbReference>
<keyword evidence="4" id="KW-1185">Reference proteome</keyword>
<evidence type="ECO:0000256" key="2">
    <source>
        <dbReference type="SAM" id="SignalP"/>
    </source>
</evidence>
<proteinExistence type="predicted"/>
<dbReference type="HOGENOM" id="CLU_2236406_0_0_1"/>
<evidence type="ECO:0000313" key="3">
    <source>
        <dbReference type="EMBL" id="EFQ34982.1"/>
    </source>
</evidence>
<feature type="compositionally biased region" description="Basic and acidic residues" evidence="1">
    <location>
        <begin position="67"/>
        <end position="77"/>
    </location>
</feature>
<keyword evidence="2" id="KW-0732">Signal</keyword>
<evidence type="ECO:0000313" key="4">
    <source>
        <dbReference type="Proteomes" id="UP000008782"/>
    </source>
</evidence>
<dbReference type="RefSeq" id="XP_008099002.1">
    <property type="nucleotide sequence ID" value="XM_008100811.1"/>
</dbReference>
<accession>E3QVU4</accession>
<name>E3QVU4_COLGM</name>
<dbReference type="VEuPathDB" id="FungiDB:GLRG_10126"/>
<protein>
    <submittedName>
        <fullName evidence="3">Uncharacterized protein</fullName>
    </submittedName>
</protein>
<feature type="signal peptide" evidence="2">
    <location>
        <begin position="1"/>
        <end position="20"/>
    </location>
</feature>